<dbReference type="InterPro" id="IPR002569">
    <property type="entry name" value="Met_Sox_Rdtase_MsrA_dom"/>
</dbReference>
<protein>
    <recommendedName>
        <fullName evidence="7">Peptide methionine sulfoxide reductase MsrA</fullName>
        <shortName evidence="7">Protein-methionine-S-oxide reductase</shortName>
        <ecNumber evidence="7">1.8.4.11</ecNumber>
    </recommendedName>
    <alternativeName>
        <fullName evidence="7">Peptide-methionine (S)-S-oxide reductase</fullName>
        <shortName evidence="7">Peptide Met(O) reductase</shortName>
    </alternativeName>
</protein>
<comment type="similarity">
    <text evidence="1 7">Belongs to the MsrA Met sulfoxide reductase family.</text>
</comment>
<gene>
    <name evidence="7 9" type="primary">msrA</name>
    <name evidence="9" type="ORF">ACFSUF_07590</name>
</gene>
<evidence type="ECO:0000313" key="10">
    <source>
        <dbReference type="Proteomes" id="UP001597541"/>
    </source>
</evidence>
<evidence type="ECO:0000313" key="9">
    <source>
        <dbReference type="EMBL" id="MFD2612294.1"/>
    </source>
</evidence>
<dbReference type="Proteomes" id="UP001597541">
    <property type="component" value="Unassembled WGS sequence"/>
</dbReference>
<feature type="active site" evidence="7">
    <location>
        <position position="59"/>
    </location>
</feature>
<comment type="catalytic activity">
    <reaction evidence="6 7">
        <text>[thioredoxin]-disulfide + L-methionine + H2O = L-methionine (S)-S-oxide + [thioredoxin]-dithiol</text>
        <dbReference type="Rhea" id="RHEA:19993"/>
        <dbReference type="Rhea" id="RHEA-COMP:10698"/>
        <dbReference type="Rhea" id="RHEA-COMP:10700"/>
        <dbReference type="ChEBI" id="CHEBI:15377"/>
        <dbReference type="ChEBI" id="CHEBI:29950"/>
        <dbReference type="ChEBI" id="CHEBI:50058"/>
        <dbReference type="ChEBI" id="CHEBI:57844"/>
        <dbReference type="ChEBI" id="CHEBI:58772"/>
        <dbReference type="EC" id="1.8.4.11"/>
    </reaction>
</comment>
<evidence type="ECO:0000256" key="2">
    <source>
        <dbReference type="ARBA" id="ARBA00023002"/>
    </source>
</evidence>
<dbReference type="InterPro" id="IPR011057">
    <property type="entry name" value="Mss4-like_sf"/>
</dbReference>
<dbReference type="NCBIfam" id="TIGR00401">
    <property type="entry name" value="msrA"/>
    <property type="match status" value="1"/>
</dbReference>
<dbReference type="Gene3D" id="2.170.150.20">
    <property type="entry name" value="Peptide methionine sulfoxide reductase"/>
    <property type="match status" value="1"/>
</dbReference>
<accession>A0ABW5PAZ7</accession>
<dbReference type="SUPFAM" id="SSF55068">
    <property type="entry name" value="Peptide methionine sulfoxide reductase"/>
    <property type="match status" value="1"/>
</dbReference>
<organism evidence="9 10">
    <name type="scientific">Paenibacillus gansuensis</name>
    <dbReference type="NCBI Taxonomy" id="306542"/>
    <lineage>
        <taxon>Bacteria</taxon>
        <taxon>Bacillati</taxon>
        <taxon>Bacillota</taxon>
        <taxon>Bacilli</taxon>
        <taxon>Bacillales</taxon>
        <taxon>Paenibacillaceae</taxon>
        <taxon>Paenibacillus</taxon>
    </lineage>
</organism>
<evidence type="ECO:0000256" key="3">
    <source>
        <dbReference type="ARBA" id="ARBA00023268"/>
    </source>
</evidence>
<dbReference type="GO" id="GO:0008113">
    <property type="term" value="F:peptide-methionine (S)-S-oxide reductase activity"/>
    <property type="evidence" value="ECO:0007669"/>
    <property type="project" value="UniProtKB-EC"/>
</dbReference>
<dbReference type="EC" id="1.8.4.11" evidence="7"/>
<evidence type="ECO:0000259" key="8">
    <source>
        <dbReference type="PROSITE" id="PS51790"/>
    </source>
</evidence>
<sequence length="376" mass="42010">MNVSKRKLYVLFTALLVFVVYAFSGLLHKTQTVEGQEDTANLIDSTDARHETAIFAAGCFWSTEEAYEKLPGVTSVTPGYIGGPEKNPSYGEVAAGLTGHLESVKVTFNPDLVTYDELLQVFWRGVDPTDAGGQFVDRGKQYQAAIFYNSDHQKKLAEASRDALAASKRFDKPIVTKIEAASVFYKAEDEHQDYYKKNPISYKITEFMSGRDAFADAKWGSEREVKIPARHTVTKDFNKEEKLKMLTKLQYQVTQNGIDEPPFDNEYWDNKAEGIYVDIVSGEPLFSSKDKYDAGTGWPSFTKPIDPANIVSKKGGFLGMTEVVRSRKADSFLGNVFSDGPKPTGLRYCINSASLQFIPKAELEERGYGAYAKQFE</sequence>
<comment type="catalytic activity">
    <reaction evidence="5">
        <text>L-methionyl-[protein] + [thioredoxin]-disulfide + H2O = L-methionyl-(R)-S-oxide-[protein] + [thioredoxin]-dithiol</text>
        <dbReference type="Rhea" id="RHEA:24164"/>
        <dbReference type="Rhea" id="RHEA-COMP:10698"/>
        <dbReference type="Rhea" id="RHEA-COMP:10700"/>
        <dbReference type="Rhea" id="RHEA-COMP:12313"/>
        <dbReference type="Rhea" id="RHEA-COMP:12314"/>
        <dbReference type="ChEBI" id="CHEBI:15377"/>
        <dbReference type="ChEBI" id="CHEBI:16044"/>
        <dbReference type="ChEBI" id="CHEBI:29950"/>
        <dbReference type="ChEBI" id="CHEBI:45764"/>
        <dbReference type="ChEBI" id="CHEBI:50058"/>
        <dbReference type="EC" id="1.8.4.12"/>
    </reaction>
</comment>
<dbReference type="SUPFAM" id="SSF51316">
    <property type="entry name" value="Mss4-like"/>
    <property type="match status" value="1"/>
</dbReference>
<comment type="catalytic activity">
    <reaction evidence="4 7">
        <text>L-methionyl-[protein] + [thioredoxin]-disulfide + H2O = L-methionyl-(S)-S-oxide-[protein] + [thioredoxin]-dithiol</text>
        <dbReference type="Rhea" id="RHEA:14217"/>
        <dbReference type="Rhea" id="RHEA-COMP:10698"/>
        <dbReference type="Rhea" id="RHEA-COMP:10700"/>
        <dbReference type="Rhea" id="RHEA-COMP:12313"/>
        <dbReference type="Rhea" id="RHEA-COMP:12315"/>
        <dbReference type="ChEBI" id="CHEBI:15377"/>
        <dbReference type="ChEBI" id="CHEBI:16044"/>
        <dbReference type="ChEBI" id="CHEBI:29950"/>
        <dbReference type="ChEBI" id="CHEBI:44120"/>
        <dbReference type="ChEBI" id="CHEBI:50058"/>
        <dbReference type="EC" id="1.8.4.11"/>
    </reaction>
</comment>
<dbReference type="InterPro" id="IPR036509">
    <property type="entry name" value="Met_Sox_Rdtase_MsrA_sf"/>
</dbReference>
<keyword evidence="10" id="KW-1185">Reference proteome</keyword>
<dbReference type="HAMAP" id="MF_01401">
    <property type="entry name" value="MsrA"/>
    <property type="match status" value="1"/>
</dbReference>
<dbReference type="PANTHER" id="PTHR43774:SF1">
    <property type="entry name" value="PEPTIDE METHIONINE SULFOXIDE REDUCTASE MSRA 2"/>
    <property type="match status" value="1"/>
</dbReference>
<keyword evidence="3" id="KW-0511">Multifunctional enzyme</keyword>
<dbReference type="Pfam" id="PF01641">
    <property type="entry name" value="SelR"/>
    <property type="match status" value="1"/>
</dbReference>
<proteinExistence type="inferred from homology"/>
<dbReference type="Pfam" id="PF01625">
    <property type="entry name" value="PMSR"/>
    <property type="match status" value="1"/>
</dbReference>
<dbReference type="Gene3D" id="3.30.1060.10">
    <property type="entry name" value="Peptide methionine sulphoxide reductase MsrA"/>
    <property type="match status" value="1"/>
</dbReference>
<dbReference type="PANTHER" id="PTHR43774">
    <property type="entry name" value="PEPTIDE METHIONINE SULFOXIDE REDUCTASE"/>
    <property type="match status" value="1"/>
</dbReference>
<reference evidence="10" key="1">
    <citation type="journal article" date="2019" name="Int. J. Syst. Evol. Microbiol.">
        <title>The Global Catalogue of Microorganisms (GCM) 10K type strain sequencing project: providing services to taxonomists for standard genome sequencing and annotation.</title>
        <authorList>
            <consortium name="The Broad Institute Genomics Platform"/>
            <consortium name="The Broad Institute Genome Sequencing Center for Infectious Disease"/>
            <person name="Wu L."/>
            <person name="Ma J."/>
        </authorList>
    </citation>
    <scope>NUCLEOTIDE SEQUENCE [LARGE SCALE GENOMIC DNA]</scope>
    <source>
        <strain evidence="10">KCTC 3950</strain>
    </source>
</reference>
<evidence type="ECO:0000256" key="4">
    <source>
        <dbReference type="ARBA" id="ARBA00047806"/>
    </source>
</evidence>
<evidence type="ECO:0000256" key="7">
    <source>
        <dbReference type="HAMAP-Rule" id="MF_01401"/>
    </source>
</evidence>
<name>A0ABW5PAZ7_9BACL</name>
<feature type="domain" description="MsrB" evidence="8">
    <location>
        <begin position="239"/>
        <end position="360"/>
    </location>
</feature>
<dbReference type="EMBL" id="JBHUME010000005">
    <property type="protein sequence ID" value="MFD2612294.1"/>
    <property type="molecule type" value="Genomic_DNA"/>
</dbReference>
<evidence type="ECO:0000256" key="5">
    <source>
        <dbReference type="ARBA" id="ARBA00048488"/>
    </source>
</evidence>
<keyword evidence="2 7" id="KW-0560">Oxidoreductase</keyword>
<dbReference type="PROSITE" id="PS51790">
    <property type="entry name" value="MSRB"/>
    <property type="match status" value="1"/>
</dbReference>
<dbReference type="RefSeq" id="WP_377601668.1">
    <property type="nucleotide sequence ID" value="NZ_JBHUME010000005.1"/>
</dbReference>
<comment type="function">
    <text evidence="7">Has an important function as a repair enzyme for proteins that have been inactivated by oxidation. Catalyzes the reversible oxidation-reduction of methionine sulfoxide in proteins to methionine.</text>
</comment>
<dbReference type="InterPro" id="IPR002579">
    <property type="entry name" value="Met_Sox_Rdtase_MsrB_dom"/>
</dbReference>
<comment type="caution">
    <text evidence="9">The sequence shown here is derived from an EMBL/GenBank/DDBJ whole genome shotgun (WGS) entry which is preliminary data.</text>
</comment>
<evidence type="ECO:0000256" key="1">
    <source>
        <dbReference type="ARBA" id="ARBA00005591"/>
    </source>
</evidence>
<dbReference type="NCBIfam" id="TIGR00357">
    <property type="entry name" value="peptide-methionine (R)-S-oxide reductase MsrB"/>
    <property type="match status" value="1"/>
</dbReference>
<evidence type="ECO:0000256" key="6">
    <source>
        <dbReference type="ARBA" id="ARBA00048782"/>
    </source>
</evidence>